<feature type="transmembrane region" description="Helical" evidence="1">
    <location>
        <begin position="187"/>
        <end position="204"/>
    </location>
</feature>
<dbReference type="InterPro" id="IPR025333">
    <property type="entry name" value="DUF4239"/>
</dbReference>
<dbReference type="AlphaFoldDB" id="A0A2P9HH46"/>
<proteinExistence type="predicted"/>
<evidence type="ECO:0000313" key="2">
    <source>
        <dbReference type="EMBL" id="SPL63396.1"/>
    </source>
</evidence>
<dbReference type="EMBL" id="OOFM01000004">
    <property type="protein sequence ID" value="SPL63396.1"/>
    <property type="molecule type" value="Genomic_DNA"/>
</dbReference>
<evidence type="ECO:0000313" key="3">
    <source>
        <dbReference type="Proteomes" id="UP000246073"/>
    </source>
</evidence>
<feature type="transmembrane region" description="Helical" evidence="1">
    <location>
        <begin position="12"/>
        <end position="32"/>
    </location>
</feature>
<reference evidence="3" key="1">
    <citation type="submission" date="2017-12" db="EMBL/GenBank/DDBJ databases">
        <authorList>
            <person name="Diaz M."/>
        </authorList>
    </citation>
    <scope>NUCLEOTIDE SEQUENCE [LARGE SCALE GENOMIC DNA]</scope>
    <source>
        <strain evidence="3">FI11154</strain>
    </source>
</reference>
<accession>A0A2P9HH46</accession>
<dbReference type="Proteomes" id="UP000246073">
    <property type="component" value="Unassembled WGS sequence"/>
</dbReference>
<dbReference type="Pfam" id="PF14023">
    <property type="entry name" value="Bestrophin-like"/>
    <property type="match status" value="1"/>
</dbReference>
<organism evidence="2 3">
    <name type="scientific">Ochrobactrum soli</name>
    <dbReference type="NCBI Taxonomy" id="2448455"/>
    <lineage>
        <taxon>Bacteria</taxon>
        <taxon>Pseudomonadati</taxon>
        <taxon>Pseudomonadota</taxon>
        <taxon>Alphaproteobacteria</taxon>
        <taxon>Hyphomicrobiales</taxon>
        <taxon>Brucellaceae</taxon>
        <taxon>Brucella/Ochrobactrum group</taxon>
        <taxon>Ochrobactrum</taxon>
    </lineage>
</organism>
<protein>
    <recommendedName>
        <fullName evidence="4">DUF4239 domain-containing protein</fullName>
    </recommendedName>
</protein>
<keyword evidence="1" id="KW-0812">Transmembrane</keyword>
<gene>
    <name evidence="2" type="ORF">OHAE_3328</name>
</gene>
<keyword evidence="1" id="KW-0472">Membrane</keyword>
<name>A0A2P9HH46_9HYPH</name>
<feature type="transmembrane region" description="Helical" evidence="1">
    <location>
        <begin position="44"/>
        <end position="68"/>
    </location>
</feature>
<evidence type="ECO:0008006" key="4">
    <source>
        <dbReference type="Google" id="ProtNLM"/>
    </source>
</evidence>
<feature type="transmembrane region" description="Helical" evidence="1">
    <location>
        <begin position="216"/>
        <end position="234"/>
    </location>
</feature>
<sequence length="264" mass="28974">MLATFLEFPTYAVFLFFIAFALILFAIGYCALRYLNVHAKHDIFSIPAPAFLGTIATAWALSIGFVAADAWSLNSRADFSVSKERSAIHRLLDTANPLVLNDEELKTAVLNYRTIVVDDEWGRRNNTASTLEVDHAILEIRAMVQKIALSGLPGPIVSQLVNDFDELQDARNERLAVASASIDESKWYLVLFLTLLTAITIASVHADRPLAGRRALILYVLTATISLWILANHANPYVGMGDLKPDLLFSAQRHPAAPAQPAGS</sequence>
<evidence type="ECO:0000256" key="1">
    <source>
        <dbReference type="SAM" id="Phobius"/>
    </source>
</evidence>
<keyword evidence="1" id="KW-1133">Transmembrane helix</keyword>